<dbReference type="RefSeq" id="WP_161340323.1">
    <property type="nucleotide sequence ID" value="NZ_JBHSDG010000003.1"/>
</dbReference>
<keyword evidence="3" id="KW-1185">Reference proteome</keyword>
<reference evidence="2 3" key="1">
    <citation type="journal article" date="2014" name="Int. J. Syst. Evol. Microbiol.">
        <title>Sneathiella chungangensis sp. nov., isolated from a marine sand, and emended description of the genus Sneathiella.</title>
        <authorList>
            <person name="Siamphan C."/>
            <person name="Kim H."/>
            <person name="Lee J.S."/>
            <person name="Kim W."/>
        </authorList>
    </citation>
    <scope>NUCLEOTIDE SEQUENCE [LARGE SCALE GENOMIC DNA]</scope>
    <source>
        <strain evidence="2 3">KCTC 32476</strain>
    </source>
</reference>
<comment type="caution">
    <text evidence="2">The sequence shown here is derived from an EMBL/GenBank/DDBJ whole genome shotgun (WGS) entry which is preliminary data.</text>
</comment>
<feature type="coiled-coil region" evidence="1">
    <location>
        <begin position="29"/>
        <end position="56"/>
    </location>
</feature>
<protein>
    <recommendedName>
        <fullName evidence="4">Restriction endonuclease</fullName>
    </recommendedName>
</protein>
<dbReference type="EMBL" id="WTVA01000015">
    <property type="protein sequence ID" value="MZR23898.1"/>
    <property type="molecule type" value="Genomic_DNA"/>
</dbReference>
<proteinExistence type="predicted"/>
<evidence type="ECO:0008006" key="4">
    <source>
        <dbReference type="Google" id="ProtNLM"/>
    </source>
</evidence>
<gene>
    <name evidence="2" type="ORF">GQF03_16295</name>
</gene>
<keyword evidence="1" id="KW-0175">Coiled coil</keyword>
<dbReference type="OrthoDB" id="509598at2"/>
<evidence type="ECO:0000256" key="1">
    <source>
        <dbReference type="SAM" id="Coils"/>
    </source>
</evidence>
<accession>A0A845MIY1</accession>
<organism evidence="2 3">
    <name type="scientific">Sneathiella chungangensis</name>
    <dbReference type="NCBI Taxonomy" id="1418234"/>
    <lineage>
        <taxon>Bacteria</taxon>
        <taxon>Pseudomonadati</taxon>
        <taxon>Pseudomonadota</taxon>
        <taxon>Alphaproteobacteria</taxon>
        <taxon>Sneathiellales</taxon>
        <taxon>Sneathiellaceae</taxon>
        <taxon>Sneathiella</taxon>
    </lineage>
</organism>
<evidence type="ECO:0000313" key="2">
    <source>
        <dbReference type="EMBL" id="MZR23898.1"/>
    </source>
</evidence>
<sequence>MNKPEFSVAQLRREVDGRPTAATIDYMLAQNHEARLAAVQKAVDFACNELEQHKHKKQGLGEDALTLELCSMLKMAGFQAVHDKDVGGHCDISIEGKDMFLWLAEAKKHSSYSWLDKGFQQLATRYSTGVKGQDHGDVLVYCYAADAKTKIQKWRGELESRNSDVKTEDSCSNPLQFFSKHIHPSSGLDFHVRHKAIALYWNPKDK</sequence>
<dbReference type="AlphaFoldDB" id="A0A845MIY1"/>
<name>A0A845MIY1_9PROT</name>
<dbReference type="Proteomes" id="UP000445696">
    <property type="component" value="Unassembled WGS sequence"/>
</dbReference>
<evidence type="ECO:0000313" key="3">
    <source>
        <dbReference type="Proteomes" id="UP000445696"/>
    </source>
</evidence>